<evidence type="ECO:0000256" key="1">
    <source>
        <dbReference type="SAM" id="Phobius"/>
    </source>
</evidence>
<accession>A0ABS8HS17</accession>
<evidence type="ECO:0000313" key="3">
    <source>
        <dbReference type="Proteomes" id="UP001165492"/>
    </source>
</evidence>
<keyword evidence="1" id="KW-0472">Membrane</keyword>
<sequence length="169" mass="19104">VSFLIAGLFYSGTAVTAELMYSVKVIAGILLLLTTFVLFQSFRHNFRAVFTTQVLGTMIFFTVLMTQVLPIITPGLSVKSFVHEFQEYYDGQAPVYVEKFYRPGFMYYSGIAGIELSQENLAAVIASEKDTAYLVMKKKKYGQLPPAIQNKLRLLVVQEDKILLIHENK</sequence>
<keyword evidence="3" id="KW-1185">Reference proteome</keyword>
<evidence type="ECO:0000313" key="2">
    <source>
        <dbReference type="EMBL" id="MCC5465967.1"/>
    </source>
</evidence>
<proteinExistence type="predicted"/>
<keyword evidence="1" id="KW-1133">Transmembrane helix</keyword>
<feature type="transmembrane region" description="Helical" evidence="1">
    <location>
        <begin position="20"/>
        <end position="42"/>
    </location>
</feature>
<name>A0ABS8HS17_9FIRM</name>
<reference evidence="2" key="1">
    <citation type="submission" date="2021-11" db="EMBL/GenBank/DDBJ databases">
        <title>Description of a new species Pelosinus isolated from the bottom sediments of Lake Baikal.</title>
        <authorList>
            <person name="Zakharyuk A."/>
        </authorList>
    </citation>
    <scope>NUCLEOTIDE SEQUENCE</scope>
    <source>
        <strain evidence="2">Bkl1</strain>
    </source>
</reference>
<feature type="non-terminal residue" evidence="2">
    <location>
        <position position="1"/>
    </location>
</feature>
<protein>
    <submittedName>
        <fullName evidence="2">Glycosyltransferase family 39 protein</fullName>
    </submittedName>
</protein>
<feature type="transmembrane region" description="Helical" evidence="1">
    <location>
        <begin position="54"/>
        <end position="72"/>
    </location>
</feature>
<dbReference type="EMBL" id="JAJHJB010000014">
    <property type="protein sequence ID" value="MCC5465967.1"/>
    <property type="molecule type" value="Genomic_DNA"/>
</dbReference>
<dbReference type="Proteomes" id="UP001165492">
    <property type="component" value="Unassembled WGS sequence"/>
</dbReference>
<organism evidence="2 3">
    <name type="scientific">Pelosinus baikalensis</name>
    <dbReference type="NCBI Taxonomy" id="2892015"/>
    <lineage>
        <taxon>Bacteria</taxon>
        <taxon>Bacillati</taxon>
        <taxon>Bacillota</taxon>
        <taxon>Negativicutes</taxon>
        <taxon>Selenomonadales</taxon>
        <taxon>Sporomusaceae</taxon>
        <taxon>Pelosinus</taxon>
    </lineage>
</organism>
<comment type="caution">
    <text evidence="2">The sequence shown here is derived from an EMBL/GenBank/DDBJ whole genome shotgun (WGS) entry which is preliminary data.</text>
</comment>
<gene>
    <name evidence="2" type="ORF">LMF89_11425</name>
</gene>
<keyword evidence="1" id="KW-0812">Transmembrane</keyword>